<feature type="repeat" description="RCC1" evidence="2">
    <location>
        <begin position="396"/>
        <end position="457"/>
    </location>
</feature>
<gene>
    <name evidence="5" type="ORF">H310_05902</name>
</gene>
<evidence type="ECO:0000256" key="2">
    <source>
        <dbReference type="PROSITE-ProRule" id="PRU00235"/>
    </source>
</evidence>
<proteinExistence type="predicted"/>
<dbReference type="STRING" id="157072.A0A024U7I8"/>
<dbReference type="PROSITE" id="PS50012">
    <property type="entry name" value="RCC1_3"/>
    <property type="match status" value="6"/>
</dbReference>
<feature type="region of interest" description="Disordered" evidence="3">
    <location>
        <begin position="715"/>
        <end position="755"/>
    </location>
</feature>
<reference evidence="5" key="1">
    <citation type="submission" date="2013-12" db="EMBL/GenBank/DDBJ databases">
        <title>The Genome Sequence of Aphanomyces invadans NJM9701.</title>
        <authorList>
            <consortium name="The Broad Institute Genomics Platform"/>
            <person name="Russ C."/>
            <person name="Tyler B."/>
            <person name="van West P."/>
            <person name="Dieguez-Uribeondo J."/>
            <person name="Young S.K."/>
            <person name="Zeng Q."/>
            <person name="Gargeya S."/>
            <person name="Fitzgerald M."/>
            <person name="Abouelleil A."/>
            <person name="Alvarado L."/>
            <person name="Chapman S.B."/>
            <person name="Gainer-Dewar J."/>
            <person name="Goldberg J."/>
            <person name="Griggs A."/>
            <person name="Gujja S."/>
            <person name="Hansen M."/>
            <person name="Howarth C."/>
            <person name="Imamovic A."/>
            <person name="Ireland A."/>
            <person name="Larimer J."/>
            <person name="McCowan C."/>
            <person name="Murphy C."/>
            <person name="Pearson M."/>
            <person name="Poon T.W."/>
            <person name="Priest M."/>
            <person name="Roberts A."/>
            <person name="Saif S."/>
            <person name="Shea T."/>
            <person name="Sykes S."/>
            <person name="Wortman J."/>
            <person name="Nusbaum C."/>
            <person name="Birren B."/>
        </authorList>
    </citation>
    <scope>NUCLEOTIDE SEQUENCE [LARGE SCALE GENOMIC DNA]</scope>
    <source>
        <strain evidence="5">NJM9701</strain>
    </source>
</reference>
<dbReference type="InterPro" id="IPR058923">
    <property type="entry name" value="RCC1-like_dom"/>
</dbReference>
<dbReference type="Pfam" id="PF25390">
    <property type="entry name" value="WD40_RLD"/>
    <property type="match status" value="1"/>
</dbReference>
<dbReference type="SUPFAM" id="SSF50985">
    <property type="entry name" value="RCC1/BLIP-II"/>
    <property type="match status" value="1"/>
</dbReference>
<organism evidence="5">
    <name type="scientific">Aphanomyces invadans</name>
    <dbReference type="NCBI Taxonomy" id="157072"/>
    <lineage>
        <taxon>Eukaryota</taxon>
        <taxon>Sar</taxon>
        <taxon>Stramenopiles</taxon>
        <taxon>Oomycota</taxon>
        <taxon>Saprolegniomycetes</taxon>
        <taxon>Saprolegniales</taxon>
        <taxon>Verrucalvaceae</taxon>
        <taxon>Aphanomyces</taxon>
    </lineage>
</organism>
<feature type="compositionally biased region" description="Basic residues" evidence="3">
    <location>
        <begin position="725"/>
        <end position="735"/>
    </location>
</feature>
<dbReference type="PRINTS" id="PR00633">
    <property type="entry name" value="RCCNDNSATION"/>
</dbReference>
<evidence type="ECO:0000259" key="4">
    <source>
        <dbReference type="Pfam" id="PF25390"/>
    </source>
</evidence>
<dbReference type="PANTHER" id="PTHR45622">
    <property type="entry name" value="UBIQUITIN-PROTEIN LIGASE E3A-RELATED"/>
    <property type="match status" value="1"/>
</dbReference>
<feature type="repeat" description="RCC1" evidence="2">
    <location>
        <begin position="294"/>
        <end position="345"/>
    </location>
</feature>
<dbReference type="OrthoDB" id="10256179at2759"/>
<dbReference type="RefSeq" id="XP_008868981.1">
    <property type="nucleotide sequence ID" value="XM_008870759.1"/>
</dbReference>
<dbReference type="SMART" id="SM00015">
    <property type="entry name" value="IQ"/>
    <property type="match status" value="2"/>
</dbReference>
<dbReference type="InterPro" id="IPR009091">
    <property type="entry name" value="RCC1/BLIP-II"/>
</dbReference>
<dbReference type="PANTHER" id="PTHR45622:SF58">
    <property type="entry name" value="REGULATOR OF CHROMOSOME CONDENSATION DOMAIN-CONTAINING PROTEIN"/>
    <property type="match status" value="1"/>
</dbReference>
<feature type="repeat" description="RCC1" evidence="2">
    <location>
        <begin position="185"/>
        <end position="239"/>
    </location>
</feature>
<dbReference type="InterPro" id="IPR051709">
    <property type="entry name" value="Ub-ligase/GTPase-reg"/>
</dbReference>
<sequence length="886" mass="97711">MKRRGAGARPAAPSDGTSPHFISRHASSFSFSKTEQAKRDFLKRLGSDLQRNDVAPSPYKGAYTLPKAKEVKTTAEDFYSTMEVRSWGSGSHGQLGLADDRHRGTPDLVLALYHISNNLERVQLSCGDLLSAAINELGHVYVWGRVPLDVSQNIKVPVRVAGLDNVVIRGMSCGPGHMALVSDAGEVYTWGRGESGRLGHGDEHHAYTPRRITSIFAMHSIVIRQVACGEEHTLFLASDGAVFSCGGGRAGQLGIGTYVNCVGDPCRVPMSPNTTTFVHIACGMNHSAGVADTGVVYTWGWGEQGRLGHGNEDSQPSAKCIDGLRHVHVTSLSCGGAHSLALTSCKKVFAWGWGSFGQLGLGSCHDAFVPKAIKALENVHAVACGFGHSAAVTENGVLYMWGFGEEGQIGTGDERNHETPHVVWTVPATDDKAGTVDPPKVLHVSLGKAHSMAVAVLGMHRDRRKRLNPETIRRAAISLQCFVRRIVARIKLKKHRRVRDKRMQEAAAAALARRREVEAHQQLLAAMKEDEAKAIVTQARAKVLAELHRQQMERNAASCIQRRLRGWKVKLRFRAVRQQRLVEMTEAKRAAAMACEEMAFLTLVEREASNVATSEIVTEFLSALQIDVGSEEAQRAEEKWRTEESEALAKAHRAMQLQVERDDAERKRAAQDEARQLREMQRQEAIVAAEAKHRARRDREIADAKAKLLARKQHAAASIQLTSKASKRAEKKRRLQDKLKQKAADEFNQSREKRDKIRAELAEQKKLLEDKRQEQQHFAARMEAERHQRIFRKSLKDAPSVRPTAAFQVRASFIAEALSSYLLPGEPKPNYVLDPKGAGMVGAPADATTLPRQSKVRIFRELQRSKSSSDGARAVASAHSNNHAEC</sequence>
<feature type="compositionally biased region" description="Basic and acidic residues" evidence="3">
    <location>
        <begin position="736"/>
        <end position="755"/>
    </location>
</feature>
<dbReference type="PROSITE" id="PS00626">
    <property type="entry name" value="RCC1_2"/>
    <property type="match status" value="3"/>
</dbReference>
<dbReference type="GeneID" id="20082952"/>
<evidence type="ECO:0000313" key="5">
    <source>
        <dbReference type="EMBL" id="ETW02376.1"/>
    </source>
</evidence>
<dbReference type="eggNOG" id="KOG1426">
    <property type="taxonomic scope" value="Eukaryota"/>
</dbReference>
<dbReference type="PROSITE" id="PS50096">
    <property type="entry name" value="IQ"/>
    <property type="match status" value="2"/>
</dbReference>
<name>A0A024U7I8_9STRA</name>
<evidence type="ECO:0000256" key="1">
    <source>
        <dbReference type="ARBA" id="ARBA00022737"/>
    </source>
</evidence>
<keyword evidence="1" id="KW-0677">Repeat</keyword>
<feature type="repeat" description="RCC1" evidence="2">
    <location>
        <begin position="82"/>
        <end position="137"/>
    </location>
</feature>
<feature type="repeat" description="RCC1" evidence="2">
    <location>
        <begin position="240"/>
        <end position="293"/>
    </location>
</feature>
<accession>A0A024U7I8</accession>
<dbReference type="EMBL" id="KI913961">
    <property type="protein sequence ID" value="ETW02376.1"/>
    <property type="molecule type" value="Genomic_DNA"/>
</dbReference>
<protein>
    <recommendedName>
        <fullName evidence="4">RCC1-like domain-containing protein</fullName>
    </recommendedName>
</protein>
<dbReference type="InterPro" id="IPR000048">
    <property type="entry name" value="IQ_motif_EF-hand-BS"/>
</dbReference>
<dbReference type="Gene3D" id="2.130.10.30">
    <property type="entry name" value="Regulator of chromosome condensation 1/beta-lactamase-inhibitor protein II"/>
    <property type="match status" value="2"/>
</dbReference>
<evidence type="ECO:0000256" key="3">
    <source>
        <dbReference type="SAM" id="MobiDB-lite"/>
    </source>
</evidence>
<feature type="region of interest" description="Disordered" evidence="3">
    <location>
        <begin position="862"/>
        <end position="886"/>
    </location>
</feature>
<dbReference type="VEuPathDB" id="FungiDB:H310_05902"/>
<dbReference type="AlphaFoldDB" id="A0A024U7I8"/>
<feature type="domain" description="RCC1-like" evidence="4">
    <location>
        <begin position="84"/>
        <end position="453"/>
    </location>
</feature>
<feature type="repeat" description="RCC1" evidence="2">
    <location>
        <begin position="346"/>
        <end position="395"/>
    </location>
</feature>
<feature type="region of interest" description="Disordered" evidence="3">
    <location>
        <begin position="1"/>
        <end position="20"/>
    </location>
</feature>
<dbReference type="InterPro" id="IPR000408">
    <property type="entry name" value="Reg_chr_condens"/>
</dbReference>